<gene>
    <name evidence="9" type="ORF">C1A40_02020</name>
</gene>
<dbReference type="Gene3D" id="3.10.50.40">
    <property type="match status" value="1"/>
</dbReference>
<dbReference type="OrthoDB" id="9814548at2"/>
<name>A0A2I7SEI7_9FLAO</name>
<evidence type="ECO:0000256" key="3">
    <source>
        <dbReference type="ARBA" id="ARBA00023110"/>
    </source>
</evidence>
<accession>A0A2I7SEI7</accession>
<feature type="domain" description="PPIase FKBP-type" evidence="8">
    <location>
        <begin position="134"/>
        <end position="221"/>
    </location>
</feature>
<dbReference type="GO" id="GO:0006457">
    <property type="term" value="P:protein folding"/>
    <property type="evidence" value="ECO:0007669"/>
    <property type="project" value="InterPro"/>
</dbReference>
<proteinExistence type="inferred from homology"/>
<evidence type="ECO:0000313" key="10">
    <source>
        <dbReference type="Proteomes" id="UP000236592"/>
    </source>
</evidence>
<evidence type="ECO:0000259" key="8">
    <source>
        <dbReference type="PROSITE" id="PS50059"/>
    </source>
</evidence>
<keyword evidence="7" id="KW-0732">Signal</keyword>
<dbReference type="PROSITE" id="PS50059">
    <property type="entry name" value="FKBP_PPIASE"/>
    <property type="match status" value="1"/>
</dbReference>
<evidence type="ECO:0000256" key="7">
    <source>
        <dbReference type="SAM" id="SignalP"/>
    </source>
</evidence>
<evidence type="ECO:0000256" key="6">
    <source>
        <dbReference type="RuleBase" id="RU003915"/>
    </source>
</evidence>
<evidence type="ECO:0000256" key="5">
    <source>
        <dbReference type="PROSITE-ProRule" id="PRU00277"/>
    </source>
</evidence>
<keyword evidence="4 5" id="KW-0413">Isomerase</keyword>
<keyword evidence="10" id="KW-1185">Reference proteome</keyword>
<dbReference type="EC" id="5.2.1.8" evidence="6"/>
<reference evidence="10" key="1">
    <citation type="submission" date="2018-01" db="EMBL/GenBank/DDBJ databases">
        <title>Complete genome of Tamlana sp. UJ94.</title>
        <authorList>
            <person name="Jung J."/>
            <person name="Chung D."/>
            <person name="Bae S.S."/>
            <person name="Baek K."/>
        </authorList>
    </citation>
    <scope>NUCLEOTIDE SEQUENCE [LARGE SCALE GENOMIC DNA]</scope>
    <source>
        <strain evidence="10">UJ94</strain>
    </source>
</reference>
<dbReference type="FunFam" id="3.10.50.40:FF:000006">
    <property type="entry name" value="Peptidyl-prolyl cis-trans isomerase"/>
    <property type="match status" value="1"/>
</dbReference>
<comment type="similarity">
    <text evidence="2 6">Belongs to the FKBP-type PPIase family.</text>
</comment>
<dbReference type="InterPro" id="IPR036944">
    <property type="entry name" value="PPIase_FKBP_N_sf"/>
</dbReference>
<comment type="catalytic activity">
    <reaction evidence="1 5 6">
        <text>[protein]-peptidylproline (omega=180) = [protein]-peptidylproline (omega=0)</text>
        <dbReference type="Rhea" id="RHEA:16237"/>
        <dbReference type="Rhea" id="RHEA-COMP:10747"/>
        <dbReference type="Rhea" id="RHEA-COMP:10748"/>
        <dbReference type="ChEBI" id="CHEBI:83833"/>
        <dbReference type="ChEBI" id="CHEBI:83834"/>
        <dbReference type="EC" id="5.2.1.8"/>
    </reaction>
</comment>
<organism evidence="9 10">
    <name type="scientific">Pseudotamlana carrageenivorans</name>
    <dbReference type="NCBI Taxonomy" id="2069432"/>
    <lineage>
        <taxon>Bacteria</taxon>
        <taxon>Pseudomonadati</taxon>
        <taxon>Bacteroidota</taxon>
        <taxon>Flavobacteriia</taxon>
        <taxon>Flavobacteriales</taxon>
        <taxon>Flavobacteriaceae</taxon>
        <taxon>Pseudotamlana</taxon>
    </lineage>
</organism>
<evidence type="ECO:0000256" key="2">
    <source>
        <dbReference type="ARBA" id="ARBA00006577"/>
    </source>
</evidence>
<dbReference type="InterPro" id="IPR000774">
    <property type="entry name" value="PPIase_FKBP_N"/>
</dbReference>
<keyword evidence="3 5" id="KW-0697">Rotamase</keyword>
<dbReference type="InterPro" id="IPR001179">
    <property type="entry name" value="PPIase_FKBP_dom"/>
</dbReference>
<feature type="signal peptide" evidence="7">
    <location>
        <begin position="1"/>
        <end position="20"/>
    </location>
</feature>
<evidence type="ECO:0000256" key="1">
    <source>
        <dbReference type="ARBA" id="ARBA00000971"/>
    </source>
</evidence>
<dbReference type="PANTHER" id="PTHR43811">
    <property type="entry name" value="FKBP-TYPE PEPTIDYL-PROLYL CIS-TRANS ISOMERASE FKPA"/>
    <property type="match status" value="1"/>
</dbReference>
<sequence length="221" mass="24582">MNYLKIKLLVVLCFCQLTQAQNQMKTAVDSVSYAIGIDVAKNVKSSFDEFNADIFFKAFVESFNNGQTLLDEAAAKSVIRNYFLKKQKEEADKLSKPGTTFLKANKAKEGVYTTASGLQYKILKEGTGEKPAKYSKVKAHYHGTLIDGTVFDSSVNRGEPIEFEVSQVIKGWTEGLQLMPVGSKYIFYIPHDLAYGANPRPGGVIKPYATLIFEVELLEIL</sequence>
<dbReference type="Proteomes" id="UP000236592">
    <property type="component" value="Chromosome"/>
</dbReference>
<dbReference type="Pfam" id="PF01346">
    <property type="entry name" value="FKBP_N"/>
    <property type="match status" value="1"/>
</dbReference>
<evidence type="ECO:0000313" key="9">
    <source>
        <dbReference type="EMBL" id="AUS04322.1"/>
    </source>
</evidence>
<evidence type="ECO:0000256" key="4">
    <source>
        <dbReference type="ARBA" id="ARBA00023235"/>
    </source>
</evidence>
<dbReference type="SUPFAM" id="SSF54534">
    <property type="entry name" value="FKBP-like"/>
    <property type="match status" value="1"/>
</dbReference>
<dbReference type="GO" id="GO:0003755">
    <property type="term" value="F:peptidyl-prolyl cis-trans isomerase activity"/>
    <property type="evidence" value="ECO:0007669"/>
    <property type="project" value="UniProtKB-UniRule"/>
</dbReference>
<dbReference type="PANTHER" id="PTHR43811:SF19">
    <property type="entry name" value="39 KDA FK506-BINDING NUCLEAR PROTEIN"/>
    <property type="match status" value="1"/>
</dbReference>
<feature type="chain" id="PRO_5014359403" description="Peptidyl-prolyl cis-trans isomerase" evidence="7">
    <location>
        <begin position="21"/>
        <end position="221"/>
    </location>
</feature>
<dbReference type="EMBL" id="CP025938">
    <property type="protein sequence ID" value="AUS04322.1"/>
    <property type="molecule type" value="Genomic_DNA"/>
</dbReference>
<protein>
    <recommendedName>
        <fullName evidence="6">Peptidyl-prolyl cis-trans isomerase</fullName>
        <ecNumber evidence="6">5.2.1.8</ecNumber>
    </recommendedName>
</protein>
<dbReference type="Pfam" id="PF00254">
    <property type="entry name" value="FKBP_C"/>
    <property type="match status" value="1"/>
</dbReference>
<dbReference type="KEGG" id="taj:C1A40_02020"/>
<dbReference type="Gene3D" id="1.10.287.460">
    <property type="entry name" value="Peptidyl-prolyl cis-trans isomerase, FKBP-type, N-terminal domain"/>
    <property type="match status" value="1"/>
</dbReference>
<dbReference type="InterPro" id="IPR046357">
    <property type="entry name" value="PPIase_dom_sf"/>
</dbReference>
<dbReference type="AlphaFoldDB" id="A0A2I7SEI7"/>